<dbReference type="GO" id="GO:0016616">
    <property type="term" value="F:oxidoreductase activity, acting on the CH-OH group of donors, NAD or NADP as acceptor"/>
    <property type="evidence" value="ECO:0007669"/>
    <property type="project" value="TreeGrafter"/>
</dbReference>
<evidence type="ECO:0000259" key="2">
    <source>
        <dbReference type="Pfam" id="PF07993"/>
    </source>
</evidence>
<dbReference type="InterPro" id="IPR013120">
    <property type="entry name" value="FAR_NAD-bd"/>
</dbReference>
<proteinExistence type="predicted"/>
<gene>
    <name evidence="3" type="ORF">C9374_007830</name>
</gene>
<dbReference type="InterPro" id="IPR050425">
    <property type="entry name" value="NAD(P)_dehydrat-like"/>
</dbReference>
<organism evidence="3 4">
    <name type="scientific">Naegleria lovaniensis</name>
    <name type="common">Amoeba</name>
    <dbReference type="NCBI Taxonomy" id="51637"/>
    <lineage>
        <taxon>Eukaryota</taxon>
        <taxon>Discoba</taxon>
        <taxon>Heterolobosea</taxon>
        <taxon>Tetramitia</taxon>
        <taxon>Eutetramitia</taxon>
        <taxon>Vahlkampfiidae</taxon>
        <taxon>Naegleria</taxon>
    </lineage>
</organism>
<comment type="caution">
    <text evidence="3">The sequence shown here is derived from an EMBL/GenBank/DDBJ whole genome shotgun (WGS) entry which is preliminary data.</text>
</comment>
<sequence>MLEHYTPHPIRVCVTGGTGFVALHLIYQLLLKGYHVNTTMRNVSTGKPQIIQALLNYHSSDPENSIATLSHDLLEERLTCFNADLNQEGSFEKAIQHCQFVHHTASPVALDVKDPQKELVDTAVQGTLNVLRECEIEKMATTATNCIS</sequence>
<dbReference type="Gene3D" id="3.40.50.720">
    <property type="entry name" value="NAD(P)-binding Rossmann-like Domain"/>
    <property type="match status" value="1"/>
</dbReference>
<dbReference type="SUPFAM" id="SSF51735">
    <property type="entry name" value="NAD(P)-binding Rossmann-fold domains"/>
    <property type="match status" value="1"/>
</dbReference>
<protein>
    <recommendedName>
        <fullName evidence="2">Thioester reductase (TE) domain-containing protein</fullName>
    </recommendedName>
</protein>
<dbReference type="RefSeq" id="XP_044545944.1">
    <property type="nucleotide sequence ID" value="XM_044697839.1"/>
</dbReference>
<feature type="domain" description="Thioester reductase (TE)" evidence="2">
    <location>
        <begin position="14"/>
        <end position="135"/>
    </location>
</feature>
<dbReference type="PANTHER" id="PTHR10366:SF564">
    <property type="entry name" value="STEROL-4-ALPHA-CARBOXYLATE 3-DEHYDROGENASE, DECARBOXYLATING"/>
    <property type="match status" value="1"/>
</dbReference>
<dbReference type="Pfam" id="PF07993">
    <property type="entry name" value="NAD_binding_4"/>
    <property type="match status" value="1"/>
</dbReference>
<reference evidence="3 4" key="1">
    <citation type="journal article" date="2018" name="BMC Genomics">
        <title>The genome of Naegleria lovaniensis, the basis for a comparative approach to unravel pathogenicity factors of the human pathogenic amoeba N. fowleri.</title>
        <authorList>
            <person name="Liechti N."/>
            <person name="Schurch N."/>
            <person name="Bruggmann R."/>
            <person name="Wittwer M."/>
        </authorList>
    </citation>
    <scope>NUCLEOTIDE SEQUENCE [LARGE SCALE GENOMIC DNA]</scope>
    <source>
        <strain evidence="3 4">ATCC 30569</strain>
    </source>
</reference>
<accession>A0AA88GFU6</accession>
<dbReference type="EMBL" id="PYSW02000031">
    <property type="protein sequence ID" value="KAG2378682.1"/>
    <property type="molecule type" value="Genomic_DNA"/>
</dbReference>
<evidence type="ECO:0000313" key="4">
    <source>
        <dbReference type="Proteomes" id="UP000816034"/>
    </source>
</evidence>
<name>A0AA88GFU6_NAELO</name>
<evidence type="ECO:0000256" key="1">
    <source>
        <dbReference type="ARBA" id="ARBA00023002"/>
    </source>
</evidence>
<keyword evidence="4" id="KW-1185">Reference proteome</keyword>
<keyword evidence="1" id="KW-0560">Oxidoreductase</keyword>
<dbReference type="Proteomes" id="UP000816034">
    <property type="component" value="Unassembled WGS sequence"/>
</dbReference>
<evidence type="ECO:0000313" key="3">
    <source>
        <dbReference type="EMBL" id="KAG2378682.1"/>
    </source>
</evidence>
<dbReference type="GeneID" id="68100284"/>
<dbReference type="AlphaFoldDB" id="A0AA88GFU6"/>
<dbReference type="InterPro" id="IPR036291">
    <property type="entry name" value="NAD(P)-bd_dom_sf"/>
</dbReference>
<dbReference type="PANTHER" id="PTHR10366">
    <property type="entry name" value="NAD DEPENDENT EPIMERASE/DEHYDRATASE"/>
    <property type="match status" value="1"/>
</dbReference>